<gene>
    <name evidence="1" type="ORF">LCMiAC01_02810</name>
</gene>
<organism evidence="1">
    <name type="scientific">Mimivirus LCMiAC01</name>
    <dbReference type="NCBI Taxonomy" id="2506608"/>
    <lineage>
        <taxon>Viruses</taxon>
        <taxon>Varidnaviria</taxon>
        <taxon>Bamfordvirae</taxon>
        <taxon>Nucleocytoviricota</taxon>
        <taxon>Megaviricetes</taxon>
        <taxon>Imitervirales</taxon>
        <taxon>Mimiviridae</taxon>
        <taxon>Klosneuvirinae</taxon>
    </lineage>
</organism>
<name>A0A481Z1F8_9VIRU</name>
<dbReference type="PROSITE" id="PS00018">
    <property type="entry name" value="EF_HAND_1"/>
    <property type="match status" value="1"/>
</dbReference>
<protein>
    <submittedName>
        <fullName evidence="1">Uncharacterized protein</fullName>
    </submittedName>
</protein>
<dbReference type="EMBL" id="MK500393">
    <property type="protein sequence ID" value="QBK88604.1"/>
    <property type="molecule type" value="Genomic_DNA"/>
</dbReference>
<accession>A0A481Z1F8</accession>
<dbReference type="InterPro" id="IPR018247">
    <property type="entry name" value="EF_Hand_1_Ca_BS"/>
</dbReference>
<evidence type="ECO:0000313" key="1">
    <source>
        <dbReference type="EMBL" id="QBK88604.1"/>
    </source>
</evidence>
<reference evidence="1" key="1">
    <citation type="journal article" date="2019" name="MBio">
        <title>Virus Genomes from Deep Sea Sediments Expand the Ocean Megavirome and Support Independent Origins of Viral Gigantism.</title>
        <authorList>
            <person name="Backstrom D."/>
            <person name="Yutin N."/>
            <person name="Jorgensen S.L."/>
            <person name="Dharamshi J."/>
            <person name="Homa F."/>
            <person name="Zaremba-Niedwiedzka K."/>
            <person name="Spang A."/>
            <person name="Wolf Y.I."/>
            <person name="Koonin E.V."/>
            <person name="Ettema T.J."/>
        </authorList>
    </citation>
    <scope>NUCLEOTIDE SEQUENCE</scope>
</reference>
<sequence length="235" mass="27033">MDNILELKKKILSIIANDKYDVNDLNKLIDPLNTFIGNDLFMANMKQMIDVIIKDRNGDNVITIKDIELIGQDIFAITSLIKGILLILNTIPQLKLKYNAGATEELIFKILMYVFLVIIPREAKLNWTFEEKEQIADLVIVIYDMIKSSQVAKDLIANIVSWLKEKKICKYLCKGTEPKEDIIERHLSGIKAELKASVLKDREMVMMSNKLQELEKKFDEAEFVYETDSEDEAEA</sequence>
<proteinExistence type="predicted"/>